<gene>
    <name evidence="1" type="ORF">PHYPSEUDO_006579</name>
</gene>
<protein>
    <submittedName>
        <fullName evidence="1">Uncharacterized protein</fullName>
    </submittedName>
</protein>
<dbReference type="AlphaFoldDB" id="A0A8T1VIE4"/>
<organism evidence="1 2">
    <name type="scientific">Phytophthora pseudosyringae</name>
    <dbReference type="NCBI Taxonomy" id="221518"/>
    <lineage>
        <taxon>Eukaryota</taxon>
        <taxon>Sar</taxon>
        <taxon>Stramenopiles</taxon>
        <taxon>Oomycota</taxon>
        <taxon>Peronosporomycetes</taxon>
        <taxon>Peronosporales</taxon>
        <taxon>Peronosporaceae</taxon>
        <taxon>Phytophthora</taxon>
    </lineage>
</organism>
<name>A0A8T1VIE4_9STRA</name>
<keyword evidence="2" id="KW-1185">Reference proteome</keyword>
<dbReference type="EMBL" id="JAGDFM010000267">
    <property type="protein sequence ID" value="KAG7380982.1"/>
    <property type="molecule type" value="Genomic_DNA"/>
</dbReference>
<sequence length="162" mass="18456">MCFDVDVRQIHLLALVNVSIPFDLEDERSDNEMTASMKACSFEFDDGGWAITSDIAKDLVRHLFVLQPDDCFSLKPVLEHPVEDDDVVARYPTTDDKCRRCLHLEAQSCIFPPPRDGIWDEAARSVTSAMWYRQGPVWWSPMKAEEQIVSVGLLLSTLLPDR</sequence>
<dbReference type="OrthoDB" id="40902at2759"/>
<proteinExistence type="predicted"/>
<evidence type="ECO:0000313" key="2">
    <source>
        <dbReference type="Proteomes" id="UP000694044"/>
    </source>
</evidence>
<reference evidence="1" key="1">
    <citation type="submission" date="2021-02" db="EMBL/GenBank/DDBJ databases">
        <authorList>
            <person name="Palmer J.M."/>
        </authorList>
    </citation>
    <scope>NUCLEOTIDE SEQUENCE</scope>
    <source>
        <strain evidence="1">SCRP734</strain>
    </source>
</reference>
<evidence type="ECO:0000313" key="1">
    <source>
        <dbReference type="EMBL" id="KAG7380982.1"/>
    </source>
</evidence>
<dbReference type="Proteomes" id="UP000694044">
    <property type="component" value="Unassembled WGS sequence"/>
</dbReference>
<comment type="caution">
    <text evidence="1">The sequence shown here is derived from an EMBL/GenBank/DDBJ whole genome shotgun (WGS) entry which is preliminary data.</text>
</comment>
<accession>A0A8T1VIE4</accession>